<dbReference type="PANTHER" id="PTHR24353">
    <property type="entry name" value="CYCLIC NUCLEOTIDE-DEPENDENT PROTEIN KINASE"/>
    <property type="match status" value="1"/>
</dbReference>
<dbReference type="AlphaFoldDB" id="A0A8T0M173"/>
<sequence length="393" mass="44333">MRLYFGLNESCSLTSMGGTASVLCGSSPAQSLYRYGETADGKLSVDGGSAAMMTSWIGTELDMPLKPFSLENYFELLDIVGTGMLGKVRVVRHKRTSLYYALKSIKKKDVLDKKMTPRLEAERDAMEKMVEIQHPFAAQFFGSLATSSHVHFLMEYVPGGELFHRLTTVGRFPNDEAKFYATELVVFIEACHANGFMYRDLKPENILLDAGGHIKVVDFGFVKWVRKPNDRTASSVGTPQYMAPEQLTLSNKARSYSRVVDWWAFACVLYEMVNGSPPFETNHDSDSHYALYTRILSGKIYWPRHLQAPLKDLLRKMLLPDPAKRLSDVESIKTHAWFEGVDWSIVPLCQVIAPHPPTLNCAGDTNNFDDYPSSTEETLPLDNDTARYDFRTF</sequence>
<dbReference type="PANTHER" id="PTHR24353:SF37">
    <property type="entry name" value="CAMP-DEPENDENT PROTEIN KINASE CATALYTIC SUBUNIT PRKX"/>
    <property type="match status" value="1"/>
</dbReference>
<name>A0A8T0M173_9STRA</name>
<evidence type="ECO:0000256" key="5">
    <source>
        <dbReference type="ARBA" id="ARBA00022840"/>
    </source>
</evidence>
<organism evidence="8 9">
    <name type="scientific">Phytophthora kernoviae</name>
    <dbReference type="NCBI Taxonomy" id="325452"/>
    <lineage>
        <taxon>Eukaryota</taxon>
        <taxon>Sar</taxon>
        <taxon>Stramenopiles</taxon>
        <taxon>Oomycota</taxon>
        <taxon>Peronosporomycetes</taxon>
        <taxon>Peronosporales</taxon>
        <taxon>Peronosporaceae</taxon>
        <taxon>Phytophthora</taxon>
    </lineage>
</organism>
<dbReference type="GO" id="GO:0005952">
    <property type="term" value="C:cAMP-dependent protein kinase complex"/>
    <property type="evidence" value="ECO:0007669"/>
    <property type="project" value="TreeGrafter"/>
</dbReference>
<keyword evidence="4" id="KW-0418">Kinase</keyword>
<dbReference type="Pfam" id="PF00069">
    <property type="entry name" value="Pkinase"/>
    <property type="match status" value="1"/>
</dbReference>
<evidence type="ECO:0008006" key="10">
    <source>
        <dbReference type="Google" id="ProtNLM"/>
    </source>
</evidence>
<dbReference type="SUPFAM" id="SSF56112">
    <property type="entry name" value="Protein kinase-like (PK-like)"/>
    <property type="match status" value="1"/>
</dbReference>
<accession>A0A8T0M173</accession>
<evidence type="ECO:0000256" key="4">
    <source>
        <dbReference type="ARBA" id="ARBA00022777"/>
    </source>
</evidence>
<dbReference type="InterPro" id="IPR008271">
    <property type="entry name" value="Ser/Thr_kinase_AS"/>
</dbReference>
<dbReference type="InterPro" id="IPR011009">
    <property type="entry name" value="Kinase-like_dom_sf"/>
</dbReference>
<feature type="domain" description="AGC-kinase C-terminal" evidence="7">
    <location>
        <begin position="339"/>
        <end position="393"/>
    </location>
</feature>
<gene>
    <name evidence="8" type="ORF">JM16_003763</name>
</gene>
<dbReference type="GO" id="GO:0004691">
    <property type="term" value="F:cAMP-dependent protein kinase activity"/>
    <property type="evidence" value="ECO:0007669"/>
    <property type="project" value="TreeGrafter"/>
</dbReference>
<keyword evidence="5" id="KW-0067">ATP-binding</keyword>
<reference evidence="8" key="2">
    <citation type="submission" date="2020-06" db="EMBL/GenBank/DDBJ databases">
        <authorList>
            <person name="Studholme D.J."/>
        </authorList>
    </citation>
    <scope>NUCLEOTIDE SEQUENCE</scope>
    <source>
        <strain evidence="8">NZFS 2646</strain>
    </source>
</reference>
<dbReference type="Gene3D" id="3.30.200.20">
    <property type="entry name" value="Phosphorylase Kinase, domain 1"/>
    <property type="match status" value="1"/>
</dbReference>
<keyword evidence="3" id="KW-0547">Nucleotide-binding</keyword>
<evidence type="ECO:0000313" key="9">
    <source>
        <dbReference type="Proteomes" id="UP000785171"/>
    </source>
</evidence>
<comment type="caution">
    <text evidence="8">The sequence shown here is derived from an EMBL/GenBank/DDBJ whole genome shotgun (WGS) entry which is preliminary data.</text>
</comment>
<keyword evidence="2" id="KW-0808">Transferase</keyword>
<feature type="domain" description="Protein kinase" evidence="6">
    <location>
        <begin position="74"/>
        <end position="338"/>
    </location>
</feature>
<evidence type="ECO:0000256" key="3">
    <source>
        <dbReference type="ARBA" id="ARBA00022741"/>
    </source>
</evidence>
<dbReference type="SMART" id="SM00220">
    <property type="entry name" value="S_TKc"/>
    <property type="match status" value="1"/>
</dbReference>
<dbReference type="FunFam" id="1.10.510.10:FF:000571">
    <property type="entry name" value="Maternal embryonic leucine zipper kinase"/>
    <property type="match status" value="1"/>
</dbReference>
<dbReference type="InterPro" id="IPR000961">
    <property type="entry name" value="AGC-kinase_C"/>
</dbReference>
<dbReference type="Gene3D" id="1.10.510.10">
    <property type="entry name" value="Transferase(Phosphotransferase) domain 1"/>
    <property type="match status" value="1"/>
</dbReference>
<evidence type="ECO:0000259" key="6">
    <source>
        <dbReference type="PROSITE" id="PS50011"/>
    </source>
</evidence>
<evidence type="ECO:0000256" key="1">
    <source>
        <dbReference type="ARBA" id="ARBA00022527"/>
    </source>
</evidence>
<evidence type="ECO:0000256" key="2">
    <source>
        <dbReference type="ARBA" id="ARBA00022679"/>
    </source>
</evidence>
<evidence type="ECO:0000259" key="7">
    <source>
        <dbReference type="PROSITE" id="PS51285"/>
    </source>
</evidence>
<reference evidence="8" key="1">
    <citation type="journal article" date="2015" name="Genom Data">
        <title>Genome sequences of six Phytophthora species associated with forests in New Zealand.</title>
        <authorList>
            <person name="Studholme D.J."/>
            <person name="McDougal R.L."/>
            <person name="Sambles C."/>
            <person name="Hansen E."/>
            <person name="Hardy G."/>
            <person name="Grant M."/>
            <person name="Ganley R.J."/>
            <person name="Williams N.M."/>
        </authorList>
    </citation>
    <scope>NUCLEOTIDE SEQUENCE</scope>
    <source>
        <strain evidence="8">NZFS 2646</strain>
    </source>
</reference>
<dbReference type="EMBL" id="JPWV03000069">
    <property type="protein sequence ID" value="KAG2526613.1"/>
    <property type="molecule type" value="Genomic_DNA"/>
</dbReference>
<dbReference type="InterPro" id="IPR000719">
    <property type="entry name" value="Prot_kinase_dom"/>
</dbReference>
<dbReference type="Proteomes" id="UP000785171">
    <property type="component" value="Unassembled WGS sequence"/>
</dbReference>
<dbReference type="PROSITE" id="PS51285">
    <property type="entry name" value="AGC_KINASE_CTER"/>
    <property type="match status" value="1"/>
</dbReference>
<dbReference type="GO" id="GO:0005524">
    <property type="term" value="F:ATP binding"/>
    <property type="evidence" value="ECO:0007669"/>
    <property type="project" value="UniProtKB-KW"/>
</dbReference>
<dbReference type="PROSITE" id="PS50011">
    <property type="entry name" value="PROTEIN_KINASE_DOM"/>
    <property type="match status" value="1"/>
</dbReference>
<keyword evidence="1" id="KW-0723">Serine/threonine-protein kinase</keyword>
<evidence type="ECO:0000313" key="8">
    <source>
        <dbReference type="EMBL" id="KAG2526613.1"/>
    </source>
</evidence>
<dbReference type="PROSITE" id="PS00108">
    <property type="entry name" value="PROTEIN_KINASE_ST"/>
    <property type="match status" value="1"/>
</dbReference>
<proteinExistence type="predicted"/>
<protein>
    <recommendedName>
        <fullName evidence="10">Protein kinase domain-containing protein</fullName>
    </recommendedName>
</protein>